<name>A0AAD5XRC1_9FUNG</name>
<keyword evidence="2" id="KW-0472">Membrane</keyword>
<organism evidence="3 4">
    <name type="scientific">Geranomyces variabilis</name>
    <dbReference type="NCBI Taxonomy" id="109894"/>
    <lineage>
        <taxon>Eukaryota</taxon>
        <taxon>Fungi</taxon>
        <taxon>Fungi incertae sedis</taxon>
        <taxon>Chytridiomycota</taxon>
        <taxon>Chytridiomycota incertae sedis</taxon>
        <taxon>Chytridiomycetes</taxon>
        <taxon>Spizellomycetales</taxon>
        <taxon>Powellomycetaceae</taxon>
        <taxon>Geranomyces</taxon>
    </lineage>
</organism>
<accession>A0AAD5XRC1</accession>
<keyword evidence="2" id="KW-0812">Transmembrane</keyword>
<feature type="transmembrane region" description="Helical" evidence="2">
    <location>
        <begin position="60"/>
        <end position="84"/>
    </location>
</feature>
<keyword evidence="2" id="KW-1133">Transmembrane helix</keyword>
<comment type="caution">
    <text evidence="3">The sequence shown here is derived from an EMBL/GenBank/DDBJ whole genome shotgun (WGS) entry which is preliminary data.</text>
</comment>
<evidence type="ECO:0000256" key="2">
    <source>
        <dbReference type="SAM" id="Phobius"/>
    </source>
</evidence>
<protein>
    <submittedName>
        <fullName evidence="3">Uncharacterized protein</fullName>
    </submittedName>
</protein>
<evidence type="ECO:0000313" key="3">
    <source>
        <dbReference type="EMBL" id="KAJ3178647.1"/>
    </source>
</evidence>
<proteinExistence type="predicted"/>
<sequence>MRLLYLRVADALTRFGGRPIAMAALAATWAVLASELCKHLTGTIMLTISRDENQTLYYDWMLYAATAYRILLDCAFSLYSFWVIHQASSGALSPNKKSGLREDAAFFIGYAARVLIFLGVDGVTVTAMVISRNYDDNSFEALTLWAVTQLLGPVKPYLICTDMSRIRALSEIGRGDESASGKSSGVKTGTTLVDRRLKSATMESNDPESR</sequence>
<gene>
    <name evidence="3" type="ORF">HDU87_003470</name>
</gene>
<feature type="region of interest" description="Disordered" evidence="1">
    <location>
        <begin position="174"/>
        <end position="210"/>
    </location>
</feature>
<dbReference type="AlphaFoldDB" id="A0AAD5XRC1"/>
<keyword evidence="4" id="KW-1185">Reference proteome</keyword>
<dbReference type="EMBL" id="JADGJQ010000025">
    <property type="protein sequence ID" value="KAJ3178647.1"/>
    <property type="molecule type" value="Genomic_DNA"/>
</dbReference>
<evidence type="ECO:0000313" key="4">
    <source>
        <dbReference type="Proteomes" id="UP001212152"/>
    </source>
</evidence>
<dbReference type="Proteomes" id="UP001212152">
    <property type="component" value="Unassembled WGS sequence"/>
</dbReference>
<feature type="compositionally biased region" description="Polar residues" evidence="1">
    <location>
        <begin position="180"/>
        <end position="191"/>
    </location>
</feature>
<feature type="transmembrane region" description="Helical" evidence="2">
    <location>
        <begin position="105"/>
        <end position="130"/>
    </location>
</feature>
<evidence type="ECO:0000256" key="1">
    <source>
        <dbReference type="SAM" id="MobiDB-lite"/>
    </source>
</evidence>
<reference evidence="3" key="1">
    <citation type="submission" date="2020-05" db="EMBL/GenBank/DDBJ databases">
        <title>Phylogenomic resolution of chytrid fungi.</title>
        <authorList>
            <person name="Stajich J.E."/>
            <person name="Amses K."/>
            <person name="Simmons R."/>
            <person name="Seto K."/>
            <person name="Myers J."/>
            <person name="Bonds A."/>
            <person name="Quandt C.A."/>
            <person name="Barry K."/>
            <person name="Liu P."/>
            <person name="Grigoriev I."/>
            <person name="Longcore J.E."/>
            <person name="James T.Y."/>
        </authorList>
    </citation>
    <scope>NUCLEOTIDE SEQUENCE</scope>
    <source>
        <strain evidence="3">JEL0379</strain>
    </source>
</reference>